<dbReference type="GO" id="GO:0005524">
    <property type="term" value="F:ATP binding"/>
    <property type="evidence" value="ECO:0007669"/>
    <property type="project" value="InterPro"/>
</dbReference>
<evidence type="ECO:0000313" key="2">
    <source>
        <dbReference type="EMBL" id="CAB5389118.1"/>
    </source>
</evidence>
<dbReference type="Proteomes" id="UP000684084">
    <property type="component" value="Unassembled WGS sequence"/>
</dbReference>
<organism evidence="2 3">
    <name type="scientific">Rhizophagus irregularis</name>
    <dbReference type="NCBI Taxonomy" id="588596"/>
    <lineage>
        <taxon>Eukaryota</taxon>
        <taxon>Fungi</taxon>
        <taxon>Fungi incertae sedis</taxon>
        <taxon>Mucoromycota</taxon>
        <taxon>Glomeromycotina</taxon>
        <taxon>Glomeromycetes</taxon>
        <taxon>Glomerales</taxon>
        <taxon>Glomeraceae</taxon>
        <taxon>Rhizophagus</taxon>
    </lineage>
</organism>
<sequence>MVEMSTGKPPYGNVPHDEKLALAICNGLRPRVSRGTPKCYIDLVNQCLDASPGKRPSSKEILKVIRNWRFHDDHEKLSSNKEFINTDNSDADKIISRGFPSDTLHPGAIYTSRLMSFSNLPKPRNSRGIQIEDPEVSDSQLIKLHVSEDLI</sequence>
<protein>
    <recommendedName>
        <fullName evidence="1">Protein kinase domain-containing protein</fullName>
    </recommendedName>
</protein>
<dbReference type="PROSITE" id="PS50011">
    <property type="entry name" value="PROTEIN_KINASE_DOM"/>
    <property type="match status" value="1"/>
</dbReference>
<dbReference type="AlphaFoldDB" id="A0A915ZSY2"/>
<dbReference type="OrthoDB" id="544350at2759"/>
<dbReference type="InterPro" id="IPR000719">
    <property type="entry name" value="Prot_kinase_dom"/>
</dbReference>
<comment type="caution">
    <text evidence="2">The sequence shown here is derived from an EMBL/GenBank/DDBJ whole genome shotgun (WGS) entry which is preliminary data.</text>
</comment>
<evidence type="ECO:0000259" key="1">
    <source>
        <dbReference type="PROSITE" id="PS50011"/>
    </source>
</evidence>
<reference evidence="2" key="1">
    <citation type="submission" date="2020-05" db="EMBL/GenBank/DDBJ databases">
        <authorList>
            <person name="Rincon C."/>
            <person name="Sanders R I."/>
            <person name="Robbins C."/>
            <person name="Chaturvedi A."/>
        </authorList>
    </citation>
    <scope>NUCLEOTIDE SEQUENCE</scope>
    <source>
        <strain evidence="2">CHB12</strain>
    </source>
</reference>
<evidence type="ECO:0000313" key="3">
    <source>
        <dbReference type="Proteomes" id="UP000684084"/>
    </source>
</evidence>
<gene>
    <name evidence="2" type="ORF">CHRIB12_LOCUS20900</name>
</gene>
<dbReference type="GO" id="GO:0004672">
    <property type="term" value="F:protein kinase activity"/>
    <property type="evidence" value="ECO:0007669"/>
    <property type="project" value="InterPro"/>
</dbReference>
<feature type="domain" description="Protein kinase" evidence="1">
    <location>
        <begin position="1"/>
        <end position="77"/>
    </location>
</feature>
<proteinExistence type="predicted"/>
<accession>A0A915ZSY2</accession>
<name>A0A915ZSY2_9GLOM</name>
<dbReference type="EMBL" id="CAGKOT010000064">
    <property type="protein sequence ID" value="CAB5389118.1"/>
    <property type="molecule type" value="Genomic_DNA"/>
</dbReference>
<dbReference type="VEuPathDB" id="FungiDB:RhiirFUN_025892"/>